<dbReference type="InterPro" id="IPR021431">
    <property type="entry name" value="DUF3080"/>
</dbReference>
<keyword evidence="3" id="KW-1185">Reference proteome</keyword>
<proteinExistence type="predicted"/>
<dbReference type="EMBL" id="AYKH01000019">
    <property type="protein sequence ID" value="ROO26671.1"/>
    <property type="molecule type" value="Genomic_DNA"/>
</dbReference>
<gene>
    <name evidence="2" type="ORF">SAOR_10025</name>
</gene>
<keyword evidence="1" id="KW-0732">Signal</keyword>
<evidence type="ECO:0008006" key="4">
    <source>
        <dbReference type="Google" id="ProtNLM"/>
    </source>
</evidence>
<name>A0A423PME3_9GAMM</name>
<dbReference type="Proteomes" id="UP000283993">
    <property type="component" value="Unassembled WGS sequence"/>
</dbReference>
<comment type="caution">
    <text evidence="2">The sequence shown here is derived from an EMBL/GenBank/DDBJ whole genome shotgun (WGS) entry which is preliminary data.</text>
</comment>
<evidence type="ECO:0000313" key="3">
    <source>
        <dbReference type="Proteomes" id="UP000283993"/>
    </source>
</evidence>
<reference evidence="2 3" key="1">
    <citation type="submission" date="2013-10" db="EMBL/GenBank/DDBJ databases">
        <title>Salinisphaera orenii MK-B5 Genome Sequencing.</title>
        <authorList>
            <person name="Lai Q."/>
            <person name="Li C."/>
            <person name="Shao Z."/>
        </authorList>
    </citation>
    <scope>NUCLEOTIDE SEQUENCE [LARGE SCALE GENOMIC DNA]</scope>
    <source>
        <strain evidence="2 3">MK-B5</strain>
    </source>
</reference>
<evidence type="ECO:0000256" key="1">
    <source>
        <dbReference type="SAM" id="SignalP"/>
    </source>
</evidence>
<dbReference type="AlphaFoldDB" id="A0A423PME3"/>
<sequence length="358" mass="38593">MCWSRLCALILILLIGGCSAADTPRARFDDYLARLARVLDTAVPPAQAPPPAAYPAKRALTRIVDTPRTGWIGLFELRRCGLVNLISKRNSILGRVAPPQRRLAYESRLLGGLQRCRTEIDADTALHARLNALIARKRASLPAVFWNATFADDALIGLFSLAGEANGLDPHTAGGPTRRALAGLAGAGEALSAARPLDADRLGDYYRTLESSEHGGALLQAAHAATGALERATRMLEARLARRPLCFEQRPNRRARVLQTVLLEIYGQRVQPYLSTLVRAGRDWRRAVGSLIAAQHVTIPPPFARYVRATLTGKDTAWTRLDAAIDAHTAVWQAALGQCGLMPGAAPAGQRASRGPSS</sequence>
<dbReference type="RefSeq" id="WP_185015633.1">
    <property type="nucleotide sequence ID" value="NZ_AYKH01000019.1"/>
</dbReference>
<dbReference type="Pfam" id="PF11279">
    <property type="entry name" value="DUF3080"/>
    <property type="match status" value="1"/>
</dbReference>
<accession>A0A423PME3</accession>
<dbReference type="PROSITE" id="PS51257">
    <property type="entry name" value="PROKAR_LIPOPROTEIN"/>
    <property type="match status" value="1"/>
</dbReference>
<feature type="signal peptide" evidence="1">
    <location>
        <begin position="1"/>
        <end position="20"/>
    </location>
</feature>
<feature type="chain" id="PRO_5019274824" description="DUF3080 domain-containing protein" evidence="1">
    <location>
        <begin position="21"/>
        <end position="358"/>
    </location>
</feature>
<evidence type="ECO:0000313" key="2">
    <source>
        <dbReference type="EMBL" id="ROO26671.1"/>
    </source>
</evidence>
<organism evidence="2 3">
    <name type="scientific">Salinisphaera orenii MK-B5</name>
    <dbReference type="NCBI Taxonomy" id="856730"/>
    <lineage>
        <taxon>Bacteria</taxon>
        <taxon>Pseudomonadati</taxon>
        <taxon>Pseudomonadota</taxon>
        <taxon>Gammaproteobacteria</taxon>
        <taxon>Salinisphaerales</taxon>
        <taxon>Salinisphaeraceae</taxon>
        <taxon>Salinisphaera</taxon>
    </lineage>
</organism>
<protein>
    <recommendedName>
        <fullName evidence="4">DUF3080 domain-containing protein</fullName>
    </recommendedName>
</protein>